<dbReference type="SMART" id="SM00382">
    <property type="entry name" value="AAA"/>
    <property type="match status" value="1"/>
</dbReference>
<dbReference type="PANTHER" id="PTHR43788">
    <property type="entry name" value="DNA2/NAM7 HELICASE FAMILY MEMBER"/>
    <property type="match status" value="1"/>
</dbReference>
<dbReference type="AlphaFoldDB" id="A0A5D4T7W7"/>
<reference evidence="7 8" key="1">
    <citation type="submission" date="2019-08" db="EMBL/GenBank/DDBJ databases">
        <title>Bacillus genomes from the desert of Cuatro Cienegas, Coahuila.</title>
        <authorList>
            <person name="Olmedo-Alvarez G."/>
        </authorList>
    </citation>
    <scope>NUCLEOTIDE SEQUENCE [LARGE SCALE GENOMIC DNA]</scope>
    <source>
        <strain evidence="7 8">CH28_1T</strain>
    </source>
</reference>
<dbReference type="InterPro" id="IPR041679">
    <property type="entry name" value="DNA2/NAM7-like_C"/>
</dbReference>
<gene>
    <name evidence="7" type="ORF">FZC76_00030</name>
</gene>
<dbReference type="InterPro" id="IPR050534">
    <property type="entry name" value="Coronavir_polyprotein_1ab"/>
</dbReference>
<dbReference type="EMBL" id="VTEV01000001">
    <property type="protein sequence ID" value="TYS70326.1"/>
    <property type="molecule type" value="Genomic_DNA"/>
</dbReference>
<sequence length="729" mass="83997">MKTIQYINEWKKALQAEIQHLKKFGSTKYLINNGHLISTDEGFTYFFETYTSVRIPVGSLVKVEWGGIKTEGKILSSEGKNVIVSFEQSLGDIITEAYLFHDPWELLDQLFQRLDELKGSKKKRGRIKRLMHPEMKPKHPTDIIKSSVHELILRSKYNPVTFVWGPPGTGKTYTLARVAANKYFKKKKVLLLSHSNQSVDVLMREISTFLSKQQRNREGDVLRYGSHNSDLLANLPAITSSQLLQNRDPLLANDRDQLMEERKHLKIDLSKSFSKRDSETLLKLETKVARVLEKIRQKEVDFLEEAYIIGTTLAKAAMDPAIYEKEYDVVIVDEASMAYVPQSAFAASMGKHIIICGDFKQLPPIASARHELVEKWLKEDVFHRTGVADNVHSSRLHAHLFLLKEQRRMHPDISAFTNKYIYHSLVGDHPSVKKNREHIARQRPFPHQASIMLDTCSTGEHAFIEKSSRSRINLWHLLQGFQLIHEAYIEGGRSIGYISPYRAQAQWMDVLLQDIYGLELETAEIVTATVHRFQGSEQNVIIFDSVDSFPLERPGMLLVGKESERLLNVAITRSKGKFIHICDSQFIKKKVSYNKIIRKLVDHQEESQSHVQPHQIGSWIKHQHPKVQWMHARKWDRVMADMKRSSQTITVGIQNSNALPEEWRTYLTKWKNRVSIITEEVTFPFIIIDNRILWLGVPVEATTNTKPPYVSVRVESEALCQKLIHQFGI</sequence>
<comment type="similarity">
    <text evidence="1">Belongs to the DNA2/NAM7 helicase family.</text>
</comment>
<dbReference type="InterPro" id="IPR003593">
    <property type="entry name" value="AAA+_ATPase"/>
</dbReference>
<dbReference type="STRING" id="79883.GCA_001636495_02771"/>
<feature type="domain" description="AAA+ ATPase" evidence="6">
    <location>
        <begin position="157"/>
        <end position="387"/>
    </location>
</feature>
<evidence type="ECO:0000256" key="4">
    <source>
        <dbReference type="ARBA" id="ARBA00022806"/>
    </source>
</evidence>
<comment type="caution">
    <text evidence="7">The sequence shown here is derived from an EMBL/GenBank/DDBJ whole genome shotgun (WGS) entry which is preliminary data.</text>
</comment>
<dbReference type="Gene3D" id="3.40.50.300">
    <property type="entry name" value="P-loop containing nucleotide triphosphate hydrolases"/>
    <property type="match status" value="2"/>
</dbReference>
<dbReference type="CDD" id="cd18808">
    <property type="entry name" value="SF1_C_Upf1"/>
    <property type="match status" value="1"/>
</dbReference>
<evidence type="ECO:0000256" key="1">
    <source>
        <dbReference type="ARBA" id="ARBA00007913"/>
    </source>
</evidence>
<dbReference type="InterPro" id="IPR027417">
    <property type="entry name" value="P-loop_NTPase"/>
</dbReference>
<dbReference type="OrthoDB" id="9757917at2"/>
<keyword evidence="4" id="KW-0347">Helicase</keyword>
<dbReference type="Pfam" id="PF13087">
    <property type="entry name" value="AAA_12"/>
    <property type="match status" value="1"/>
</dbReference>
<evidence type="ECO:0000313" key="8">
    <source>
        <dbReference type="Proteomes" id="UP000322524"/>
    </source>
</evidence>
<proteinExistence type="inferred from homology"/>
<evidence type="ECO:0000256" key="5">
    <source>
        <dbReference type="ARBA" id="ARBA00022840"/>
    </source>
</evidence>
<dbReference type="Proteomes" id="UP000322524">
    <property type="component" value="Unassembled WGS sequence"/>
</dbReference>
<keyword evidence="5" id="KW-0067">ATP-binding</keyword>
<keyword evidence="2" id="KW-0547">Nucleotide-binding</keyword>
<organism evidence="7 8">
    <name type="scientific">Sutcliffiella horikoshii</name>
    <dbReference type="NCBI Taxonomy" id="79883"/>
    <lineage>
        <taxon>Bacteria</taxon>
        <taxon>Bacillati</taxon>
        <taxon>Bacillota</taxon>
        <taxon>Bacilli</taxon>
        <taxon>Bacillales</taxon>
        <taxon>Bacillaceae</taxon>
        <taxon>Sutcliffiella</taxon>
    </lineage>
</organism>
<evidence type="ECO:0000313" key="7">
    <source>
        <dbReference type="EMBL" id="TYS70326.1"/>
    </source>
</evidence>
<dbReference type="GO" id="GO:0016787">
    <property type="term" value="F:hydrolase activity"/>
    <property type="evidence" value="ECO:0007669"/>
    <property type="project" value="UniProtKB-KW"/>
</dbReference>
<evidence type="ECO:0000256" key="3">
    <source>
        <dbReference type="ARBA" id="ARBA00022801"/>
    </source>
</evidence>
<dbReference type="PANTHER" id="PTHR43788:SF8">
    <property type="entry name" value="DNA-BINDING PROTEIN SMUBP-2"/>
    <property type="match status" value="1"/>
</dbReference>
<protein>
    <submittedName>
        <fullName evidence="7">AAA family ATPase</fullName>
    </submittedName>
</protein>
<dbReference type="GO" id="GO:0043139">
    <property type="term" value="F:5'-3' DNA helicase activity"/>
    <property type="evidence" value="ECO:0007669"/>
    <property type="project" value="TreeGrafter"/>
</dbReference>
<name>A0A5D4T7W7_9BACI</name>
<evidence type="ECO:0000256" key="2">
    <source>
        <dbReference type="ARBA" id="ARBA00022741"/>
    </source>
</evidence>
<dbReference type="Pfam" id="PF13086">
    <property type="entry name" value="AAA_11"/>
    <property type="match status" value="1"/>
</dbReference>
<evidence type="ECO:0000259" key="6">
    <source>
        <dbReference type="SMART" id="SM00382"/>
    </source>
</evidence>
<dbReference type="InterPro" id="IPR047187">
    <property type="entry name" value="SF1_C_Upf1"/>
</dbReference>
<dbReference type="InterPro" id="IPR041677">
    <property type="entry name" value="DNA2/NAM7_AAA_11"/>
</dbReference>
<keyword evidence="3" id="KW-0378">Hydrolase</keyword>
<dbReference type="SUPFAM" id="SSF52540">
    <property type="entry name" value="P-loop containing nucleoside triphosphate hydrolases"/>
    <property type="match status" value="1"/>
</dbReference>
<dbReference type="GO" id="GO:0005524">
    <property type="term" value="F:ATP binding"/>
    <property type="evidence" value="ECO:0007669"/>
    <property type="project" value="UniProtKB-KW"/>
</dbReference>
<dbReference type="RefSeq" id="WP_148986238.1">
    <property type="nucleotide sequence ID" value="NZ_VTEV01000001.1"/>
</dbReference>
<accession>A0A5D4T7W7</accession>